<name>A0A8E6B254_9BACT</name>
<protein>
    <submittedName>
        <fullName evidence="3">VWA domain-containing protein</fullName>
    </submittedName>
</protein>
<evidence type="ECO:0000313" key="3">
    <source>
        <dbReference type="EMBL" id="QVL29867.1"/>
    </source>
</evidence>
<accession>A0A8E6B254</accession>
<evidence type="ECO:0000256" key="2">
    <source>
        <dbReference type="SAM" id="Phobius"/>
    </source>
</evidence>
<feature type="transmembrane region" description="Helical" evidence="2">
    <location>
        <begin position="6"/>
        <end position="31"/>
    </location>
</feature>
<dbReference type="SUPFAM" id="SSF53300">
    <property type="entry name" value="vWA-like"/>
    <property type="match status" value="1"/>
</dbReference>
<sequence>MASNPARVVAWTASITLHVLACLVVFAWFATREEVQRSDPRSVDTRIDQKDAPILFEIDLTERLASKAKPTLKLTRPAVETRISAAVEKMPGPGPGSGPSPAQTAKSDGQTSKLKSAAIPLHSAINHPGKSLVYVLDCSGSMGIGDRWAKACDTLLASIENLSEGMYYQIVLYDRTARLIDRGSQLRPVKKTELSVLREILGKKIPEGESRHSEGLRKALLLQPDVVFLLTDADDFTQKEFAEVSPLFRNQKFNVFLFGESNIQVDSPLHRLTKERRGGMYIVGKEGLEKVQ</sequence>
<proteinExistence type="predicted"/>
<evidence type="ECO:0000313" key="4">
    <source>
        <dbReference type="Proteomes" id="UP000676194"/>
    </source>
</evidence>
<reference evidence="3" key="1">
    <citation type="submission" date="2021-05" db="EMBL/GenBank/DDBJ databases">
        <title>Complete genome sequence of the cellulolytic planctomycete Telmatocola sphagniphila SP2T and characterization of the first cellulase from planctomycetes.</title>
        <authorList>
            <person name="Rakitin A.L."/>
            <person name="Beletsky A.V."/>
            <person name="Naumoff D.G."/>
            <person name="Kulichevskaya I.S."/>
            <person name="Mardanov A.V."/>
            <person name="Ravin N.V."/>
            <person name="Dedysh S.N."/>
        </authorList>
    </citation>
    <scope>NUCLEOTIDE SEQUENCE</scope>
    <source>
        <strain evidence="3">SP2T</strain>
    </source>
</reference>
<dbReference type="InterPro" id="IPR036465">
    <property type="entry name" value="vWFA_dom_sf"/>
</dbReference>
<dbReference type="CDD" id="cd00198">
    <property type="entry name" value="vWFA"/>
    <property type="match status" value="1"/>
</dbReference>
<organism evidence="3 4">
    <name type="scientific">Telmatocola sphagniphila</name>
    <dbReference type="NCBI Taxonomy" id="1123043"/>
    <lineage>
        <taxon>Bacteria</taxon>
        <taxon>Pseudomonadati</taxon>
        <taxon>Planctomycetota</taxon>
        <taxon>Planctomycetia</taxon>
        <taxon>Gemmatales</taxon>
        <taxon>Gemmataceae</taxon>
    </lineage>
</organism>
<gene>
    <name evidence="3" type="ORF">KIH39_13405</name>
</gene>
<dbReference type="KEGG" id="tsph:KIH39_13405"/>
<dbReference type="AlphaFoldDB" id="A0A8E6B254"/>
<evidence type="ECO:0000256" key="1">
    <source>
        <dbReference type="SAM" id="MobiDB-lite"/>
    </source>
</evidence>
<feature type="compositionally biased region" description="Polar residues" evidence="1">
    <location>
        <begin position="102"/>
        <end position="113"/>
    </location>
</feature>
<feature type="region of interest" description="Disordered" evidence="1">
    <location>
        <begin position="88"/>
        <end position="113"/>
    </location>
</feature>
<keyword evidence="4" id="KW-1185">Reference proteome</keyword>
<dbReference type="Proteomes" id="UP000676194">
    <property type="component" value="Chromosome"/>
</dbReference>
<keyword evidence="2" id="KW-0472">Membrane</keyword>
<keyword evidence="2" id="KW-1133">Transmembrane helix</keyword>
<dbReference type="Gene3D" id="3.40.50.410">
    <property type="entry name" value="von Willebrand factor, type A domain"/>
    <property type="match status" value="1"/>
</dbReference>
<keyword evidence="2" id="KW-0812">Transmembrane</keyword>
<dbReference type="RefSeq" id="WP_213493749.1">
    <property type="nucleotide sequence ID" value="NZ_CP074694.1"/>
</dbReference>
<dbReference type="EMBL" id="CP074694">
    <property type="protein sequence ID" value="QVL29867.1"/>
    <property type="molecule type" value="Genomic_DNA"/>
</dbReference>